<dbReference type="EMBL" id="CM010716">
    <property type="protein sequence ID" value="RZC51726.1"/>
    <property type="molecule type" value="Genomic_DNA"/>
</dbReference>
<sequence>MTLLLVLRPAISAAPSCDAVITSFSPCLSYLKNVGSVPSTSCCDNIKVLDQQVTEKQDRKSVCQCIKLAVPIIGTVNNTRVGDISNNCGSKFYKIPLISPDMNCDNVA</sequence>
<feature type="chain" id="PRO_5021394715" description="Non-specific lipid-transfer protein" evidence="2">
    <location>
        <begin position="20"/>
        <end position="108"/>
    </location>
</feature>
<keyword evidence="5" id="KW-1185">Reference proteome</keyword>
<dbReference type="CDD" id="cd01960">
    <property type="entry name" value="nsLTP1"/>
    <property type="match status" value="1"/>
</dbReference>
<dbReference type="GO" id="GO:0008289">
    <property type="term" value="F:lipid binding"/>
    <property type="evidence" value="ECO:0007669"/>
    <property type="project" value="UniProtKB-KW"/>
</dbReference>
<organism evidence="4 5">
    <name type="scientific">Papaver somniferum</name>
    <name type="common">Opium poppy</name>
    <dbReference type="NCBI Taxonomy" id="3469"/>
    <lineage>
        <taxon>Eukaryota</taxon>
        <taxon>Viridiplantae</taxon>
        <taxon>Streptophyta</taxon>
        <taxon>Embryophyta</taxon>
        <taxon>Tracheophyta</taxon>
        <taxon>Spermatophyta</taxon>
        <taxon>Magnoliopsida</taxon>
        <taxon>Ranunculales</taxon>
        <taxon>Papaveraceae</taxon>
        <taxon>Papaveroideae</taxon>
        <taxon>Papaver</taxon>
    </lineage>
</organism>
<comment type="function">
    <text evidence="1">Plant non-specific lipid-transfer proteins transfer phospholipids as well as galactolipids across membranes. May play a role in wax or cutin deposition in the cell walls of expanding epidermal cells and certain secretory tissues.</text>
</comment>
<feature type="domain" description="Bifunctional inhibitor/plant lipid transfer protein/seed storage helical" evidence="3">
    <location>
        <begin position="17"/>
        <end position="104"/>
    </location>
</feature>
<evidence type="ECO:0000256" key="1">
    <source>
        <dbReference type="RuleBase" id="RU000628"/>
    </source>
</evidence>
<keyword evidence="2" id="KW-0732">Signal</keyword>
<proteinExistence type="inferred from homology"/>
<keyword evidence="1" id="KW-0813">Transport</keyword>
<dbReference type="Pfam" id="PF00234">
    <property type="entry name" value="Tryp_alpha_amyl"/>
    <property type="match status" value="1"/>
</dbReference>
<dbReference type="InterPro" id="IPR000528">
    <property type="entry name" value="Plant_nsLTP"/>
</dbReference>
<dbReference type="AlphaFoldDB" id="A0A4Y7IUA9"/>
<evidence type="ECO:0000313" key="5">
    <source>
        <dbReference type="Proteomes" id="UP000316621"/>
    </source>
</evidence>
<dbReference type="PANTHER" id="PTHR33076">
    <property type="entry name" value="NON-SPECIFIC LIPID-TRANSFER PROTEIN 2-RELATED"/>
    <property type="match status" value="1"/>
</dbReference>
<protein>
    <recommendedName>
        <fullName evidence="1">Non-specific lipid-transfer protein</fullName>
    </recommendedName>
</protein>
<dbReference type="InterPro" id="IPR036312">
    <property type="entry name" value="Bifun_inhib/LTP/seed_sf"/>
</dbReference>
<evidence type="ECO:0000313" key="4">
    <source>
        <dbReference type="EMBL" id="RZC51726.1"/>
    </source>
</evidence>
<dbReference type="Gramene" id="RZC51726">
    <property type="protein sequence ID" value="RZC51726"/>
    <property type="gene ID" value="C5167_020146"/>
</dbReference>
<dbReference type="Gene3D" id="1.10.110.10">
    <property type="entry name" value="Plant lipid-transfer and hydrophobic proteins"/>
    <property type="match status" value="1"/>
</dbReference>
<feature type="signal peptide" evidence="2">
    <location>
        <begin position="1"/>
        <end position="19"/>
    </location>
</feature>
<gene>
    <name evidence="4" type="ORF">C5167_020146</name>
</gene>
<dbReference type="Proteomes" id="UP000316621">
    <property type="component" value="Chromosome 2"/>
</dbReference>
<comment type="similarity">
    <text evidence="1">Belongs to the plant LTP family.</text>
</comment>
<dbReference type="GO" id="GO:0006869">
    <property type="term" value="P:lipid transport"/>
    <property type="evidence" value="ECO:0007669"/>
    <property type="project" value="InterPro"/>
</dbReference>
<dbReference type="SMART" id="SM00499">
    <property type="entry name" value="AAI"/>
    <property type="match status" value="1"/>
</dbReference>
<keyword evidence="1" id="KW-0446">Lipid-binding</keyword>
<accession>A0A4Y7IUA9</accession>
<dbReference type="SUPFAM" id="SSF47699">
    <property type="entry name" value="Bifunctional inhibitor/lipid-transfer protein/seed storage 2S albumin"/>
    <property type="match status" value="1"/>
</dbReference>
<name>A0A4Y7IUA9_PAPSO</name>
<dbReference type="PRINTS" id="PR00382">
    <property type="entry name" value="LIPIDTRNSFER"/>
</dbReference>
<dbReference type="OMA" id="REAICEC"/>
<evidence type="ECO:0000256" key="2">
    <source>
        <dbReference type="SAM" id="SignalP"/>
    </source>
</evidence>
<evidence type="ECO:0000259" key="3">
    <source>
        <dbReference type="SMART" id="SM00499"/>
    </source>
</evidence>
<reference evidence="4 5" key="1">
    <citation type="journal article" date="2018" name="Science">
        <title>The opium poppy genome and morphinan production.</title>
        <authorList>
            <person name="Guo L."/>
            <person name="Winzer T."/>
            <person name="Yang X."/>
            <person name="Li Y."/>
            <person name="Ning Z."/>
            <person name="He Z."/>
            <person name="Teodor R."/>
            <person name="Lu Y."/>
            <person name="Bowser T.A."/>
            <person name="Graham I.A."/>
            <person name="Ye K."/>
        </authorList>
    </citation>
    <scope>NUCLEOTIDE SEQUENCE [LARGE SCALE GENOMIC DNA]</scope>
    <source>
        <strain evidence="5">cv. HN1</strain>
        <tissue evidence="4">Leaves</tissue>
    </source>
</reference>
<dbReference type="InterPro" id="IPR016140">
    <property type="entry name" value="Bifunc_inhib/LTP/seed_store"/>
</dbReference>